<sequence>ERLNSGARSQSEDNDWQRIGDNESFNVNYIVASSSSANGSLYNTAAAAAGSINMTAGVKPEMNYEQLSKDLKAHVEQEQQNNPAASRSNFSELNTVTLVDLPNDTAENATAVSANSTTGRNTTSATTSDFINNEKRAVPVYHA</sequence>
<comment type="caution">
    <text evidence="2">The sequence shown here is derived from an EMBL/GenBank/DDBJ whole genome shotgun (WGS) entry which is preliminary data.</text>
</comment>
<gene>
    <name evidence="2" type="ORF">PSTG_19445</name>
</gene>
<evidence type="ECO:0000313" key="3">
    <source>
        <dbReference type="Proteomes" id="UP000054564"/>
    </source>
</evidence>
<reference evidence="3" key="1">
    <citation type="submission" date="2014-03" db="EMBL/GenBank/DDBJ databases">
        <title>The Genome Sequence of Puccinia striiformis f. sp. tritici PST-78.</title>
        <authorList>
            <consortium name="The Broad Institute Genome Sequencing Platform"/>
            <person name="Cuomo C."/>
            <person name="Hulbert S."/>
            <person name="Chen X."/>
            <person name="Walker B."/>
            <person name="Young S.K."/>
            <person name="Zeng Q."/>
            <person name="Gargeya S."/>
            <person name="Fitzgerald M."/>
            <person name="Haas B."/>
            <person name="Abouelleil A."/>
            <person name="Alvarado L."/>
            <person name="Arachchi H.M."/>
            <person name="Berlin A.M."/>
            <person name="Chapman S.B."/>
            <person name="Goldberg J."/>
            <person name="Griggs A."/>
            <person name="Gujja S."/>
            <person name="Hansen M."/>
            <person name="Howarth C."/>
            <person name="Imamovic A."/>
            <person name="Larimer J."/>
            <person name="McCowan C."/>
            <person name="Montmayeur A."/>
            <person name="Murphy C."/>
            <person name="Neiman D."/>
            <person name="Pearson M."/>
            <person name="Priest M."/>
            <person name="Roberts A."/>
            <person name="Saif S."/>
            <person name="Shea T."/>
            <person name="Sisk P."/>
            <person name="Sykes S."/>
            <person name="Wortman J."/>
            <person name="Nusbaum C."/>
            <person name="Birren B."/>
        </authorList>
    </citation>
    <scope>NUCLEOTIDE SEQUENCE [LARGE SCALE GENOMIC DNA]</scope>
    <source>
        <strain evidence="3">race PST-78</strain>
    </source>
</reference>
<evidence type="ECO:0000313" key="2">
    <source>
        <dbReference type="EMBL" id="KNE87176.1"/>
    </source>
</evidence>
<dbReference type="Proteomes" id="UP000054564">
    <property type="component" value="Unassembled WGS sequence"/>
</dbReference>
<dbReference type="AlphaFoldDB" id="A0A0L0UJI6"/>
<dbReference type="EMBL" id="AJIL01006403">
    <property type="protein sequence ID" value="KNE87176.1"/>
    <property type="molecule type" value="Genomic_DNA"/>
</dbReference>
<feature type="region of interest" description="Disordered" evidence="1">
    <location>
        <begin position="111"/>
        <end position="131"/>
    </location>
</feature>
<feature type="non-terminal residue" evidence="2">
    <location>
        <position position="143"/>
    </location>
</feature>
<keyword evidence="3" id="KW-1185">Reference proteome</keyword>
<proteinExistence type="predicted"/>
<protein>
    <submittedName>
        <fullName evidence="2">Uncharacterized protein</fullName>
    </submittedName>
</protein>
<evidence type="ECO:0000256" key="1">
    <source>
        <dbReference type="SAM" id="MobiDB-lite"/>
    </source>
</evidence>
<accession>A0A0L0UJI6</accession>
<feature type="compositionally biased region" description="Low complexity" evidence="1">
    <location>
        <begin position="113"/>
        <end position="128"/>
    </location>
</feature>
<feature type="non-terminal residue" evidence="2">
    <location>
        <position position="1"/>
    </location>
</feature>
<feature type="region of interest" description="Disordered" evidence="1">
    <location>
        <begin position="1"/>
        <end position="20"/>
    </location>
</feature>
<organism evidence="2 3">
    <name type="scientific">Puccinia striiformis f. sp. tritici PST-78</name>
    <dbReference type="NCBI Taxonomy" id="1165861"/>
    <lineage>
        <taxon>Eukaryota</taxon>
        <taxon>Fungi</taxon>
        <taxon>Dikarya</taxon>
        <taxon>Basidiomycota</taxon>
        <taxon>Pucciniomycotina</taxon>
        <taxon>Pucciniomycetes</taxon>
        <taxon>Pucciniales</taxon>
        <taxon>Pucciniaceae</taxon>
        <taxon>Puccinia</taxon>
    </lineage>
</organism>
<name>A0A0L0UJI6_9BASI</name>